<sequence>MPNKSPFAVHKALIGIGGEPKTVKRLRSGDLLMETNSAIQTKSFLLAKTFLNSPLIVTPHKSLNSCRGVISEPDLLTTSESEILEGFSDQAAKSSNKNSSTQTDENITNIKCPPLELLQPLSSKTRTNLSISTPGVSTSSSTQAQLLPSTSSISTSNSESQPPIPTCNDAPSNNMVTPIESSSSVIPTSSSQSVIQPPSDSNTVQDAKKLAKARSRKRKKELLKKMKEAIIDIKMNPHRPKKPASDEYTTDEEEMIVYDVEDEIESNPDYVKGNVAELPPSSVDRLLYRGYPSSPVIVLVVNARGYFLEHFPSTMHGEFEFSSPHCPCIMFLIITACKSLSTSARGISAHITSSISS</sequence>
<feature type="compositionally biased region" description="Low complexity" evidence="1">
    <location>
        <begin position="130"/>
        <end position="142"/>
    </location>
</feature>
<dbReference type="Proteomes" id="UP000887159">
    <property type="component" value="Unassembled WGS sequence"/>
</dbReference>
<evidence type="ECO:0000313" key="2">
    <source>
        <dbReference type="EMBL" id="GFY03528.1"/>
    </source>
</evidence>
<gene>
    <name evidence="2" type="primary">AVEN_145967_1</name>
    <name evidence="2" type="ORF">TNCV_3211651</name>
</gene>
<evidence type="ECO:0000313" key="3">
    <source>
        <dbReference type="Proteomes" id="UP000887159"/>
    </source>
</evidence>
<feature type="compositionally biased region" description="Low complexity" evidence="1">
    <location>
        <begin position="176"/>
        <end position="199"/>
    </location>
</feature>
<name>A0A8X6SAM2_TRICX</name>
<feature type="region of interest" description="Disordered" evidence="1">
    <location>
        <begin position="128"/>
        <end position="218"/>
    </location>
</feature>
<keyword evidence="3" id="KW-1185">Reference proteome</keyword>
<evidence type="ECO:0000256" key="1">
    <source>
        <dbReference type="SAM" id="MobiDB-lite"/>
    </source>
</evidence>
<protein>
    <submittedName>
        <fullName evidence="2">Uncharacterized protein</fullName>
    </submittedName>
</protein>
<proteinExistence type="predicted"/>
<reference evidence="2" key="1">
    <citation type="submission" date="2020-08" db="EMBL/GenBank/DDBJ databases">
        <title>Multicomponent nature underlies the extraordinary mechanical properties of spider dragline silk.</title>
        <authorList>
            <person name="Kono N."/>
            <person name="Nakamura H."/>
            <person name="Mori M."/>
            <person name="Yoshida Y."/>
            <person name="Ohtoshi R."/>
            <person name="Malay A.D."/>
            <person name="Moran D.A.P."/>
            <person name="Tomita M."/>
            <person name="Numata K."/>
            <person name="Arakawa K."/>
        </authorList>
    </citation>
    <scope>NUCLEOTIDE SEQUENCE</scope>
</reference>
<feature type="compositionally biased region" description="Low complexity" evidence="1">
    <location>
        <begin position="149"/>
        <end position="160"/>
    </location>
</feature>
<feature type="region of interest" description="Disordered" evidence="1">
    <location>
        <begin position="88"/>
        <end position="114"/>
    </location>
</feature>
<accession>A0A8X6SAM2</accession>
<organism evidence="2 3">
    <name type="scientific">Trichonephila clavipes</name>
    <name type="common">Golden silk orbweaver</name>
    <name type="synonym">Nephila clavipes</name>
    <dbReference type="NCBI Taxonomy" id="2585209"/>
    <lineage>
        <taxon>Eukaryota</taxon>
        <taxon>Metazoa</taxon>
        <taxon>Ecdysozoa</taxon>
        <taxon>Arthropoda</taxon>
        <taxon>Chelicerata</taxon>
        <taxon>Arachnida</taxon>
        <taxon>Araneae</taxon>
        <taxon>Araneomorphae</taxon>
        <taxon>Entelegynae</taxon>
        <taxon>Araneoidea</taxon>
        <taxon>Nephilidae</taxon>
        <taxon>Trichonephila</taxon>
    </lineage>
</organism>
<feature type="compositionally biased region" description="Polar residues" evidence="1">
    <location>
        <begin position="91"/>
        <end position="109"/>
    </location>
</feature>
<dbReference type="EMBL" id="BMAU01021238">
    <property type="protein sequence ID" value="GFY03528.1"/>
    <property type="molecule type" value="Genomic_DNA"/>
</dbReference>
<comment type="caution">
    <text evidence="2">The sequence shown here is derived from an EMBL/GenBank/DDBJ whole genome shotgun (WGS) entry which is preliminary data.</text>
</comment>
<dbReference type="AlphaFoldDB" id="A0A8X6SAM2"/>